<protein>
    <submittedName>
        <fullName evidence="1">Uncharacterized protein</fullName>
    </submittedName>
</protein>
<keyword evidence="2" id="KW-1185">Reference proteome</keyword>
<organism evidence="1 2">
    <name type="scientific">Lacticaseibacillus pabuli</name>
    <dbReference type="NCBI Taxonomy" id="3025672"/>
    <lineage>
        <taxon>Bacteria</taxon>
        <taxon>Bacillati</taxon>
        <taxon>Bacillota</taxon>
        <taxon>Bacilli</taxon>
        <taxon>Lactobacillales</taxon>
        <taxon>Lactobacillaceae</taxon>
        <taxon>Lacticaseibacillus</taxon>
    </lineage>
</organism>
<evidence type="ECO:0000313" key="1">
    <source>
        <dbReference type="EMBL" id="WDF81844.1"/>
    </source>
</evidence>
<proteinExistence type="predicted"/>
<dbReference type="Proteomes" id="UP001220377">
    <property type="component" value="Chromosome"/>
</dbReference>
<accession>A0ABY7WQ08</accession>
<gene>
    <name evidence="1" type="ORF">PQ472_07880</name>
</gene>
<dbReference type="EMBL" id="CP117884">
    <property type="protein sequence ID" value="WDF81844.1"/>
    <property type="molecule type" value="Genomic_DNA"/>
</dbReference>
<name>A0ABY7WQ08_9LACO</name>
<reference evidence="1 2" key="1">
    <citation type="submission" date="2023-02" db="EMBL/GenBank/DDBJ databases">
        <title>Genome sequence of Lacticaseibacillus sp. KACC 23028.</title>
        <authorList>
            <person name="Kim S."/>
            <person name="Heo J."/>
            <person name="Kwon S.-W."/>
        </authorList>
    </citation>
    <scope>NUCLEOTIDE SEQUENCE [LARGE SCALE GENOMIC DNA]</scope>
    <source>
        <strain evidence="1 2">KACC 23028</strain>
    </source>
</reference>
<dbReference type="RefSeq" id="WP_274258880.1">
    <property type="nucleotide sequence ID" value="NZ_CP117884.1"/>
</dbReference>
<sequence>MKYNIYVKRSVANKAWETLDKNATDRGVHNPRVLLSRGNIFGTIDGARSLTYITEDIDKDRSQVLFTWKQVKQVIKSDDIQSMVYADAPIRPQDLRIVPRPDLED</sequence>
<evidence type="ECO:0000313" key="2">
    <source>
        <dbReference type="Proteomes" id="UP001220377"/>
    </source>
</evidence>